<reference evidence="1 2" key="1">
    <citation type="journal article" date="2019" name="Environ. Microbiol.">
        <title>At the nexus of three kingdoms: the genome of the mycorrhizal fungus Gigaspora margarita provides insights into plant, endobacterial and fungal interactions.</title>
        <authorList>
            <person name="Venice F."/>
            <person name="Ghignone S."/>
            <person name="Salvioli di Fossalunga A."/>
            <person name="Amselem J."/>
            <person name="Novero M."/>
            <person name="Xianan X."/>
            <person name="Sedzielewska Toro K."/>
            <person name="Morin E."/>
            <person name="Lipzen A."/>
            <person name="Grigoriev I.V."/>
            <person name="Henrissat B."/>
            <person name="Martin F.M."/>
            <person name="Bonfante P."/>
        </authorList>
    </citation>
    <scope>NUCLEOTIDE SEQUENCE [LARGE SCALE GENOMIC DNA]</scope>
    <source>
        <strain evidence="1 2">BEG34</strain>
    </source>
</reference>
<evidence type="ECO:0000313" key="1">
    <source>
        <dbReference type="EMBL" id="KAF0474577.1"/>
    </source>
</evidence>
<name>A0A8H4ABJ6_GIGMA</name>
<evidence type="ECO:0000313" key="2">
    <source>
        <dbReference type="Proteomes" id="UP000439903"/>
    </source>
</evidence>
<comment type="caution">
    <text evidence="1">The sequence shown here is derived from an EMBL/GenBank/DDBJ whole genome shotgun (WGS) entry which is preliminary data.</text>
</comment>
<keyword evidence="2" id="KW-1185">Reference proteome</keyword>
<dbReference type="AlphaFoldDB" id="A0A8H4ABJ6"/>
<sequence>MRNFIFQTPLTPETFQDRSKIKCYKTLKNSQDKFQYIPNNIILNRLGLHEEKTLIGVICKSTTLNPQFNQLGSEEKKTLSNALYKNTIPTSSDLNLYKPYKQSIYIESKDANIVKLELAKLKIANQEITLDYQHKNENKQQYYCSLVWICNETLISHNGYRKFAAINSNIVREYLLEQQHKKINNQMKQYLPIVLFNINQILEFEENITENVAEIDIDLNNSKIENAVYWSIKSLLTVLVLALTTSNIVVLHFGNKINIKIGGDG</sequence>
<gene>
    <name evidence="1" type="ORF">F8M41_024724</name>
</gene>
<dbReference type="OrthoDB" id="2439520at2759"/>
<accession>A0A8H4ABJ6</accession>
<protein>
    <submittedName>
        <fullName evidence="1">Uncharacterized protein</fullName>
    </submittedName>
</protein>
<dbReference type="Proteomes" id="UP000439903">
    <property type="component" value="Unassembled WGS sequence"/>
</dbReference>
<dbReference type="EMBL" id="WTPW01000854">
    <property type="protein sequence ID" value="KAF0474577.1"/>
    <property type="molecule type" value="Genomic_DNA"/>
</dbReference>
<proteinExistence type="predicted"/>
<organism evidence="1 2">
    <name type="scientific">Gigaspora margarita</name>
    <dbReference type="NCBI Taxonomy" id="4874"/>
    <lineage>
        <taxon>Eukaryota</taxon>
        <taxon>Fungi</taxon>
        <taxon>Fungi incertae sedis</taxon>
        <taxon>Mucoromycota</taxon>
        <taxon>Glomeromycotina</taxon>
        <taxon>Glomeromycetes</taxon>
        <taxon>Diversisporales</taxon>
        <taxon>Gigasporaceae</taxon>
        <taxon>Gigaspora</taxon>
    </lineage>
</organism>